<evidence type="ECO:0000313" key="4">
    <source>
        <dbReference type="Proteomes" id="UP000319732"/>
    </source>
</evidence>
<feature type="domain" description="DUF3592" evidence="2">
    <location>
        <begin position="63"/>
        <end position="158"/>
    </location>
</feature>
<sequence>MKSSKQTKQSLGIFSKQPSGILSKISFAVKWGPRLFKLVGILFILIGTNTIYQAYKSSSWPSVQGQIISSEIKAHSSTYTDTTTNRTKNETVYDAQINYSYVVNGVTYSNDDVRIGGTVKTNMKMWTTRLLDKYPRGKVVTVYYKPEAPFQSVLEKGFQLSTFALLGMGLFFFIFAIYIRKAFLNLGGMLFGNTTERKVISTTEQSISPNATDPRLLGKWEVVHQIPSYENLAAYSMKTFNFEAEKLSSESVIVPKGKTIVTITENKISFRTEGVDLFGDVGHEYTQQDNRLVLAPVKMNIFMKAMASLIPTYYSFTFSDSKLILTSDKIKGYDNQSITYHLKRA</sequence>
<keyword evidence="1" id="KW-0472">Membrane</keyword>
<feature type="transmembrane region" description="Helical" evidence="1">
    <location>
        <begin position="35"/>
        <end position="55"/>
    </location>
</feature>
<reference evidence="3 4" key="1">
    <citation type="submission" date="2019-06" db="EMBL/GenBank/DDBJ databases">
        <title>Whole genome sequence for Cellvibrionaceae sp. R142.</title>
        <authorList>
            <person name="Wang G."/>
        </authorList>
    </citation>
    <scope>NUCLEOTIDE SEQUENCE [LARGE SCALE GENOMIC DNA]</scope>
    <source>
        <strain evidence="3 4">R142</strain>
    </source>
</reference>
<dbReference type="Pfam" id="PF12158">
    <property type="entry name" value="DUF3592"/>
    <property type="match status" value="1"/>
</dbReference>
<dbReference type="OrthoDB" id="13503at2"/>
<evidence type="ECO:0000256" key="1">
    <source>
        <dbReference type="SAM" id="Phobius"/>
    </source>
</evidence>
<keyword evidence="1" id="KW-0812">Transmembrane</keyword>
<keyword evidence="1" id="KW-1133">Transmembrane helix</keyword>
<keyword evidence="4" id="KW-1185">Reference proteome</keyword>
<proteinExistence type="predicted"/>
<dbReference type="EMBL" id="VHSG01000015">
    <property type="protein sequence ID" value="TQV75954.1"/>
    <property type="molecule type" value="Genomic_DNA"/>
</dbReference>
<dbReference type="InterPro" id="IPR021994">
    <property type="entry name" value="DUF3592"/>
</dbReference>
<organism evidence="3 4">
    <name type="scientific">Exilibacterium tricleocarpae</name>
    <dbReference type="NCBI Taxonomy" id="2591008"/>
    <lineage>
        <taxon>Bacteria</taxon>
        <taxon>Pseudomonadati</taxon>
        <taxon>Pseudomonadota</taxon>
        <taxon>Gammaproteobacteria</taxon>
        <taxon>Cellvibrionales</taxon>
        <taxon>Cellvibrionaceae</taxon>
        <taxon>Exilibacterium</taxon>
    </lineage>
</organism>
<comment type="caution">
    <text evidence="3">The sequence shown here is derived from an EMBL/GenBank/DDBJ whole genome shotgun (WGS) entry which is preliminary data.</text>
</comment>
<accession>A0A545TFE1</accession>
<evidence type="ECO:0000259" key="2">
    <source>
        <dbReference type="Pfam" id="PF12158"/>
    </source>
</evidence>
<dbReference type="Proteomes" id="UP000319732">
    <property type="component" value="Unassembled WGS sequence"/>
</dbReference>
<feature type="transmembrane region" description="Helical" evidence="1">
    <location>
        <begin position="158"/>
        <end position="179"/>
    </location>
</feature>
<dbReference type="AlphaFoldDB" id="A0A545TFE1"/>
<evidence type="ECO:0000313" key="3">
    <source>
        <dbReference type="EMBL" id="TQV75954.1"/>
    </source>
</evidence>
<gene>
    <name evidence="3" type="ORF">FKG94_15175</name>
</gene>
<protein>
    <submittedName>
        <fullName evidence="3">DUF3592 domain-containing protein</fullName>
    </submittedName>
</protein>
<dbReference type="RefSeq" id="WP_142905162.1">
    <property type="nucleotide sequence ID" value="NZ_ML660095.1"/>
</dbReference>
<name>A0A545TFE1_9GAMM</name>